<dbReference type="AlphaFoldDB" id="A2CC62"/>
<dbReference type="STRING" id="59922.P9303_23371"/>
<dbReference type="PANTHER" id="PTHR10491:SF4">
    <property type="entry name" value="METHIONINE ADENOSYLTRANSFERASE 2 SUBUNIT BETA"/>
    <property type="match status" value="1"/>
</dbReference>
<dbReference type="InterPro" id="IPR005913">
    <property type="entry name" value="dTDP_dehydrorham_reduct"/>
</dbReference>
<dbReference type="InterPro" id="IPR036291">
    <property type="entry name" value="NAD(P)-bd_dom_sf"/>
</dbReference>
<dbReference type="GO" id="GO:0048269">
    <property type="term" value="C:methionine adenosyltransferase complex"/>
    <property type="evidence" value="ECO:0007669"/>
    <property type="project" value="TreeGrafter"/>
</dbReference>
<dbReference type="Pfam" id="PF04321">
    <property type="entry name" value="RmlD_sub_bind"/>
    <property type="match status" value="1"/>
</dbReference>
<feature type="domain" description="RmlD-like substrate binding" evidence="3">
    <location>
        <begin position="15"/>
        <end position="242"/>
    </location>
</feature>
<dbReference type="GO" id="GO:0008831">
    <property type="term" value="F:dTDP-4-dehydrorhamnose reductase activity"/>
    <property type="evidence" value="ECO:0007669"/>
    <property type="project" value="UniProtKB-EC"/>
</dbReference>
<dbReference type="HOGENOM" id="CLU_969306_0_0_3"/>
<evidence type="ECO:0000313" key="5">
    <source>
        <dbReference type="Proteomes" id="UP000002274"/>
    </source>
</evidence>
<keyword evidence="2" id="KW-0521">NADP</keyword>
<dbReference type="EMBL" id="CP000554">
    <property type="protein sequence ID" value="ABM79072.1"/>
    <property type="molecule type" value="Genomic_DNA"/>
</dbReference>
<evidence type="ECO:0000259" key="3">
    <source>
        <dbReference type="Pfam" id="PF04321"/>
    </source>
</evidence>
<dbReference type="SUPFAM" id="SSF51735">
    <property type="entry name" value="NAD(P)-binding Rossmann-fold domains"/>
    <property type="match status" value="1"/>
</dbReference>
<dbReference type="Gene3D" id="3.90.25.10">
    <property type="entry name" value="UDP-galactose 4-epimerase, domain 1"/>
    <property type="match status" value="1"/>
</dbReference>
<comment type="similarity">
    <text evidence="1 2">Belongs to the dTDP-4-dehydrorhamnose reductase family.</text>
</comment>
<dbReference type="KEGG" id="pmf:P9303_23371"/>
<dbReference type="EC" id="1.1.1.133" evidence="2"/>
<dbReference type="PANTHER" id="PTHR10491">
    <property type="entry name" value="DTDP-4-DEHYDRORHAMNOSE REDUCTASE"/>
    <property type="match status" value="1"/>
</dbReference>
<gene>
    <name evidence="4" type="primary">rfbD</name>
    <name evidence="4" type="ordered locus">P9303_23371</name>
</gene>
<dbReference type="UniPathway" id="UPA00124"/>
<dbReference type="Proteomes" id="UP000002274">
    <property type="component" value="Chromosome"/>
</dbReference>
<evidence type="ECO:0000256" key="1">
    <source>
        <dbReference type="ARBA" id="ARBA00010944"/>
    </source>
</evidence>
<evidence type="ECO:0000313" key="4">
    <source>
        <dbReference type="EMBL" id="ABM79072.1"/>
    </source>
</evidence>
<dbReference type="GO" id="GO:0006556">
    <property type="term" value="P:S-adenosylmethionine biosynthetic process"/>
    <property type="evidence" value="ECO:0007669"/>
    <property type="project" value="TreeGrafter"/>
</dbReference>
<organism evidence="4 5">
    <name type="scientific">Prochlorococcus marinus (strain MIT 9303)</name>
    <dbReference type="NCBI Taxonomy" id="59922"/>
    <lineage>
        <taxon>Bacteria</taxon>
        <taxon>Bacillati</taxon>
        <taxon>Cyanobacteriota</taxon>
        <taxon>Cyanophyceae</taxon>
        <taxon>Synechococcales</taxon>
        <taxon>Prochlorococcaceae</taxon>
        <taxon>Prochlorococcus</taxon>
    </lineage>
</organism>
<proteinExistence type="inferred from homology"/>
<comment type="function">
    <text evidence="2">Catalyzes the reduction of dTDP-6-deoxy-L-lyxo-4-hexulose to yield dTDP-L-rhamnose.</text>
</comment>
<protein>
    <recommendedName>
        <fullName evidence="2">dTDP-4-dehydrorhamnose reductase</fullName>
        <ecNumber evidence="2">1.1.1.133</ecNumber>
    </recommendedName>
</protein>
<keyword evidence="2 4" id="KW-0560">Oxidoreductase</keyword>
<evidence type="ECO:0000256" key="2">
    <source>
        <dbReference type="RuleBase" id="RU364082"/>
    </source>
</evidence>
<comment type="pathway">
    <text evidence="2">Carbohydrate biosynthesis; dTDP-L-rhamnose biosynthesis.</text>
</comment>
<dbReference type="Gene3D" id="3.40.50.720">
    <property type="entry name" value="NAD(P)-binding Rossmann-like Domain"/>
    <property type="match status" value="1"/>
</dbReference>
<dbReference type="InterPro" id="IPR029903">
    <property type="entry name" value="RmlD-like-bd"/>
</dbReference>
<reference evidence="4 5" key="1">
    <citation type="journal article" date="2007" name="PLoS Genet.">
        <title>Patterns and implications of gene gain and loss in the evolution of Prochlorococcus.</title>
        <authorList>
            <person name="Kettler G.C."/>
            <person name="Martiny A.C."/>
            <person name="Huang K."/>
            <person name="Zucker J."/>
            <person name="Coleman M.L."/>
            <person name="Rodrigue S."/>
            <person name="Chen F."/>
            <person name="Lapidus A."/>
            <person name="Ferriera S."/>
            <person name="Johnson J."/>
            <person name="Steglich C."/>
            <person name="Church G.M."/>
            <person name="Richardson P."/>
            <person name="Chisholm S.W."/>
        </authorList>
    </citation>
    <scope>NUCLEOTIDE SEQUENCE [LARGE SCALE GENOMIC DNA]</scope>
    <source>
        <strain evidence="4 5">MIT 9303</strain>
    </source>
</reference>
<accession>A2CC62</accession>
<dbReference type="GO" id="GO:0048270">
    <property type="term" value="F:methionine adenosyltransferase regulator activity"/>
    <property type="evidence" value="ECO:0007669"/>
    <property type="project" value="TreeGrafter"/>
</dbReference>
<sequence length="287" mass="31871">MLPHRMEKILTTNHKILLLGGSGNLGGAFKDAFENSCITYYSPDRKDLGDHLLGSVTKLLERGLFHVVINCISLNGVNQCNVSPLEAVIVNSLLPKLLCHYSDICGYKLFHFSTECVFDDSEQIISSSVFPKAPSTTYGATKLAGEFLPNKNLQLIRLPLLLSRKKNSQIVWKMVDMLEQNKPAKASTDVISTPIFVEDLVQRVLEMINSLLSFESVIHFSSDSRMSMYETVLLFARQNGIKPDFLSKGLDSDFESVEQKPLKLGLKATNEFCVLPALGEDSCCSQS</sequence>
<name>A2CC62_PROM3</name>
<dbReference type="GO" id="GO:0019305">
    <property type="term" value="P:dTDP-rhamnose biosynthetic process"/>
    <property type="evidence" value="ECO:0007669"/>
    <property type="project" value="UniProtKB-UniPathway"/>
</dbReference>